<organism evidence="1 2">
    <name type="scientific">Paracoccus pantotrophus</name>
    <name type="common">Thiosphaera pantotropha</name>
    <dbReference type="NCBI Taxonomy" id="82367"/>
    <lineage>
        <taxon>Bacteria</taxon>
        <taxon>Pseudomonadati</taxon>
        <taxon>Pseudomonadota</taxon>
        <taxon>Alphaproteobacteria</taxon>
        <taxon>Rhodobacterales</taxon>
        <taxon>Paracoccaceae</taxon>
        <taxon>Paracoccus</taxon>
    </lineage>
</organism>
<dbReference type="KEGG" id="ppan:ESD82_16380"/>
<accession>A0AAE6NWB5</accession>
<protein>
    <submittedName>
        <fullName evidence="1">Transferrin-binding protein-like solute binding protein</fullName>
    </submittedName>
</protein>
<reference evidence="1 2" key="1">
    <citation type="submission" date="2019-01" db="EMBL/GenBank/DDBJ databases">
        <title>Complete Genome Sequence and Annotation of the Paracoccus pantotrophus type strain DSM 2944.</title>
        <authorList>
            <person name="Bockwoldt J.A."/>
            <person name="Zimmermann M."/>
            <person name="Tiso T."/>
            <person name="Blank L.M."/>
        </authorList>
    </citation>
    <scope>NUCLEOTIDE SEQUENCE [LARGE SCALE GENOMIC DNA]</scope>
    <source>
        <strain evidence="1 2">DSM 2944</strain>
    </source>
</reference>
<dbReference type="EMBL" id="CP044426">
    <property type="protein sequence ID" value="QFG37684.1"/>
    <property type="molecule type" value="Genomic_DNA"/>
</dbReference>
<name>A0AAE6NWB5_PARPN</name>
<dbReference type="AlphaFoldDB" id="A0AAE6NWB5"/>
<dbReference type="Gene3D" id="2.40.160.90">
    <property type="match status" value="1"/>
</dbReference>
<dbReference type="GeneID" id="51372166"/>
<dbReference type="Proteomes" id="UP000326453">
    <property type="component" value="Chromosome 1"/>
</dbReference>
<dbReference type="InterPro" id="IPR011250">
    <property type="entry name" value="OMP/PagP_B-barrel"/>
</dbReference>
<dbReference type="RefSeq" id="WP_147427826.1">
    <property type="nucleotide sequence ID" value="NZ_CP044426.1"/>
</dbReference>
<sequence>MGLLEDWENAPYTTVSQMPQTGTATYRGVAMYGEGEVLSSAEMQANFANDSISGRLHNFQAQNGTPISGEVAIRNGVITGAEYSATLAGQLSAAGERASVSGTAYGDFSGRQAEIVDGSISAQVETSYGTEYVSGEMILKR</sequence>
<proteinExistence type="predicted"/>
<evidence type="ECO:0000313" key="1">
    <source>
        <dbReference type="EMBL" id="QFG37684.1"/>
    </source>
</evidence>
<evidence type="ECO:0000313" key="2">
    <source>
        <dbReference type="Proteomes" id="UP000326453"/>
    </source>
</evidence>
<dbReference type="SUPFAM" id="SSF56925">
    <property type="entry name" value="OMPA-like"/>
    <property type="match status" value="1"/>
</dbReference>
<gene>
    <name evidence="1" type="ORF">ESD82_16380</name>
</gene>